<proteinExistence type="predicted"/>
<dbReference type="AlphaFoldDB" id="A0A397SAK5"/>
<protein>
    <submittedName>
        <fullName evidence="1">Uncharacterized protein</fullName>
    </submittedName>
</protein>
<dbReference type="EMBL" id="QKYT01000607">
    <property type="protein sequence ID" value="RIA83018.1"/>
    <property type="molecule type" value="Genomic_DNA"/>
</dbReference>
<dbReference type="Proteomes" id="UP000265703">
    <property type="component" value="Unassembled WGS sequence"/>
</dbReference>
<evidence type="ECO:0000313" key="1">
    <source>
        <dbReference type="EMBL" id="RIA83018.1"/>
    </source>
</evidence>
<organism evidence="1 2">
    <name type="scientific">Glomus cerebriforme</name>
    <dbReference type="NCBI Taxonomy" id="658196"/>
    <lineage>
        <taxon>Eukaryota</taxon>
        <taxon>Fungi</taxon>
        <taxon>Fungi incertae sedis</taxon>
        <taxon>Mucoromycota</taxon>
        <taxon>Glomeromycotina</taxon>
        <taxon>Glomeromycetes</taxon>
        <taxon>Glomerales</taxon>
        <taxon>Glomeraceae</taxon>
        <taxon>Glomus</taxon>
    </lineage>
</organism>
<evidence type="ECO:0000313" key="2">
    <source>
        <dbReference type="Proteomes" id="UP000265703"/>
    </source>
</evidence>
<sequence length="416" mass="47987">MSNLDSSILFQKYASEDDLMDSEDEVFELDSNFDQFTIRFSNALSEMLAHEDEDDIEMEAYIGKYDNDIETELEQDNNEQNFDNEQEEKDEIIPNDEGSTSKKYNELLLCVIIDNIHGVIKWYGETYKIRKMRNLFGTWQIDRDAVQQVNNDHLKLGPTFNEIKKPRYICCTCYKQLGGHIHKCTGRDKKSNCIQLHEKDTTKGIKIIANWLINISNTDEETKKDDILKSIVKAILPFLPTSSTKTISSTTNNTESDESPLSLFIIQILFLDIFLKNKIHDDAETINYESLGQKFGIKLWKSHKAINEKKDSLNSPKSLLEYYYAFSDFVTEFFQGLLIEIFNRKLAVSNRKRKHWEQITKTLPKNTITKIVTFFASVLVGIAFSSCSIWLTSVLSSLAYCYDLNDSSDINDLSDS</sequence>
<accession>A0A397SAK5</accession>
<comment type="caution">
    <text evidence="1">The sequence shown here is derived from an EMBL/GenBank/DDBJ whole genome shotgun (WGS) entry which is preliminary data.</text>
</comment>
<keyword evidence="2" id="KW-1185">Reference proteome</keyword>
<reference evidence="1 2" key="1">
    <citation type="submission" date="2018-06" db="EMBL/GenBank/DDBJ databases">
        <title>Comparative genomics reveals the genomic features of Rhizophagus irregularis, R. cerebriforme, R. diaphanum and Gigaspora rosea, and their symbiotic lifestyle signature.</title>
        <authorList>
            <person name="Morin E."/>
            <person name="San Clemente H."/>
            <person name="Chen E.C.H."/>
            <person name="De La Providencia I."/>
            <person name="Hainaut M."/>
            <person name="Kuo A."/>
            <person name="Kohler A."/>
            <person name="Murat C."/>
            <person name="Tang N."/>
            <person name="Roy S."/>
            <person name="Loubradou J."/>
            <person name="Henrissat B."/>
            <person name="Grigoriev I.V."/>
            <person name="Corradi N."/>
            <person name="Roux C."/>
            <person name="Martin F.M."/>
        </authorList>
    </citation>
    <scope>NUCLEOTIDE SEQUENCE [LARGE SCALE GENOMIC DNA]</scope>
    <source>
        <strain evidence="1 2">DAOM 227022</strain>
    </source>
</reference>
<name>A0A397SAK5_9GLOM</name>
<gene>
    <name evidence="1" type="ORF">C1645_834442</name>
</gene>
<dbReference type="OrthoDB" id="2391750at2759"/>